<organism evidence="3 4">
    <name type="scientific">Microbotryum intermedium</name>
    <dbReference type="NCBI Taxonomy" id="269621"/>
    <lineage>
        <taxon>Eukaryota</taxon>
        <taxon>Fungi</taxon>
        <taxon>Dikarya</taxon>
        <taxon>Basidiomycota</taxon>
        <taxon>Pucciniomycotina</taxon>
        <taxon>Microbotryomycetes</taxon>
        <taxon>Microbotryales</taxon>
        <taxon>Microbotryaceae</taxon>
        <taxon>Microbotryum</taxon>
    </lineage>
</organism>
<keyword evidence="2" id="KW-0472">Membrane</keyword>
<sequence length="301" mass="31894">MSQSGHYQYPDAYGNVSPVHSQPQQQFYDPYEPQQAYNSVPLSHTDSFLQHTHNTYQTHPSDMSEANHYQRPLSAASGAAVGAVATAGMYWSPHGGARSPGSHLDEAAWEGGYDEDKPFLQRKRTIIGLALLALVGLGVALGVGLGVGLKKSSSTTQSDEARLSSIASASSKSSADAAAASRSAAQTTVIVVTQTSLSVGTVTASVATTPATSDHHSCNPFHHLLQLGRRSEYYTRGDKHNDTSSESSNDHTGGSRNHNTGCNYDSGGGCHNLWACSDNDGSIRAHVRRSSLFGVSLFISV</sequence>
<name>A0A238FNK0_9BASI</name>
<dbReference type="AlphaFoldDB" id="A0A238FNK0"/>
<dbReference type="OrthoDB" id="10437085at2759"/>
<evidence type="ECO:0000256" key="1">
    <source>
        <dbReference type="SAM" id="MobiDB-lite"/>
    </source>
</evidence>
<evidence type="ECO:0000313" key="4">
    <source>
        <dbReference type="Proteomes" id="UP000198372"/>
    </source>
</evidence>
<gene>
    <name evidence="3" type="ORF">BQ2448_6181</name>
</gene>
<proteinExistence type="predicted"/>
<feature type="region of interest" description="Disordered" evidence="1">
    <location>
        <begin position="1"/>
        <end position="26"/>
    </location>
</feature>
<evidence type="ECO:0000256" key="2">
    <source>
        <dbReference type="SAM" id="Phobius"/>
    </source>
</evidence>
<feature type="transmembrane region" description="Helical" evidence="2">
    <location>
        <begin position="126"/>
        <end position="149"/>
    </location>
</feature>
<dbReference type="EMBL" id="FMSP01000019">
    <property type="protein sequence ID" value="SCV73751.1"/>
    <property type="molecule type" value="Genomic_DNA"/>
</dbReference>
<keyword evidence="4" id="KW-1185">Reference proteome</keyword>
<reference evidence="4" key="1">
    <citation type="submission" date="2016-09" db="EMBL/GenBank/DDBJ databases">
        <authorList>
            <person name="Jeantristanb JTB J.-T."/>
            <person name="Ricardo R."/>
        </authorList>
    </citation>
    <scope>NUCLEOTIDE SEQUENCE [LARGE SCALE GENOMIC DNA]</scope>
</reference>
<protein>
    <submittedName>
        <fullName evidence="3">BQ2448_6181 protein</fullName>
    </submittedName>
</protein>
<keyword evidence="2" id="KW-0812">Transmembrane</keyword>
<keyword evidence="2" id="KW-1133">Transmembrane helix</keyword>
<dbReference type="Proteomes" id="UP000198372">
    <property type="component" value="Unassembled WGS sequence"/>
</dbReference>
<accession>A0A238FNK0</accession>
<feature type="region of interest" description="Disordered" evidence="1">
    <location>
        <begin position="235"/>
        <end position="256"/>
    </location>
</feature>
<evidence type="ECO:0000313" key="3">
    <source>
        <dbReference type="EMBL" id="SCV73751.1"/>
    </source>
</evidence>
<feature type="compositionally biased region" description="Polar residues" evidence="1">
    <location>
        <begin position="244"/>
        <end position="256"/>
    </location>
</feature>